<protein>
    <submittedName>
        <fullName evidence="9">AI-2E family transporter</fullName>
    </submittedName>
</protein>
<accession>A0ABS2GA76</accession>
<proteinExistence type="inferred from homology"/>
<evidence type="ECO:0000256" key="2">
    <source>
        <dbReference type="ARBA" id="ARBA00009773"/>
    </source>
</evidence>
<evidence type="ECO:0000256" key="7">
    <source>
        <dbReference type="ARBA" id="ARBA00023136"/>
    </source>
</evidence>
<evidence type="ECO:0000256" key="3">
    <source>
        <dbReference type="ARBA" id="ARBA00022448"/>
    </source>
</evidence>
<gene>
    <name evidence="9" type="ORF">H9X83_09525</name>
</gene>
<dbReference type="PANTHER" id="PTHR21716:SF53">
    <property type="entry name" value="PERMEASE PERM-RELATED"/>
    <property type="match status" value="1"/>
</dbReference>
<dbReference type="EMBL" id="JACSNV010000013">
    <property type="protein sequence ID" value="MBM6878391.1"/>
    <property type="molecule type" value="Genomic_DNA"/>
</dbReference>
<name>A0ABS2GA76_9FIRM</name>
<keyword evidence="10" id="KW-1185">Reference proteome</keyword>
<keyword evidence="6 8" id="KW-1133">Transmembrane helix</keyword>
<organism evidence="9 10">
    <name type="scientific">Anaerotignum lactatifermentans</name>
    <dbReference type="NCBI Taxonomy" id="160404"/>
    <lineage>
        <taxon>Bacteria</taxon>
        <taxon>Bacillati</taxon>
        <taxon>Bacillota</taxon>
        <taxon>Clostridia</taxon>
        <taxon>Lachnospirales</taxon>
        <taxon>Anaerotignaceae</taxon>
        <taxon>Anaerotignum</taxon>
    </lineage>
</organism>
<dbReference type="RefSeq" id="WP_205134143.1">
    <property type="nucleotide sequence ID" value="NZ_JACSNT010000013.1"/>
</dbReference>
<reference evidence="9 10" key="1">
    <citation type="journal article" date="2021" name="Sci. Rep.">
        <title>The distribution of antibiotic resistance genes in chicken gut microbiota commensals.</title>
        <authorList>
            <person name="Juricova H."/>
            <person name="Matiasovicova J."/>
            <person name="Kubasova T."/>
            <person name="Cejkova D."/>
            <person name="Rychlik I."/>
        </authorList>
    </citation>
    <scope>NUCLEOTIDE SEQUENCE [LARGE SCALE GENOMIC DNA]</scope>
    <source>
        <strain evidence="9 10">An431b</strain>
    </source>
</reference>
<dbReference type="PANTHER" id="PTHR21716">
    <property type="entry name" value="TRANSMEMBRANE PROTEIN"/>
    <property type="match status" value="1"/>
</dbReference>
<keyword evidence="4" id="KW-1003">Cell membrane</keyword>
<comment type="caution">
    <text evidence="9">The sequence shown here is derived from an EMBL/GenBank/DDBJ whole genome shotgun (WGS) entry which is preliminary data.</text>
</comment>
<keyword evidence="5 8" id="KW-0812">Transmembrane</keyword>
<feature type="transmembrane region" description="Helical" evidence="8">
    <location>
        <begin position="179"/>
        <end position="198"/>
    </location>
</feature>
<evidence type="ECO:0000256" key="6">
    <source>
        <dbReference type="ARBA" id="ARBA00022989"/>
    </source>
</evidence>
<sequence length="381" mass="42323">MQLDDNTFKKLRWLIVFTLVVFILLWRMEMVALAFGLLLNISAPFLLGAAIAFILSVPMARIEKILSGMGGSSSAKKKLLRPLSLILTLLFVITILALSTLVVLPELGRTFSSLVRTIQLKFPVFLQQVEELFQNNPEISQWLHSVDLDWETLSQKALEFFQNGANVVVGSAFSAARGIFSGVANFVIGFVFACYILIQKEKLGLQCRKLLYAYLKAPLVERILEICSLTHRTFASFLTGQCLEAVILGTMFFVTMTIFRFPYALLVGVLIALTALIPIFGAFIGCFVATFLILVINPWQALAFLILFLILQQIEGNFIYPHVVGGSVGLPSIWVLVAVTIGGNLMGIAGMLLFIPMVSVLYTLLRRDVYARLKEKDLNVS</sequence>
<evidence type="ECO:0000256" key="5">
    <source>
        <dbReference type="ARBA" id="ARBA00022692"/>
    </source>
</evidence>
<comment type="subcellular location">
    <subcellularLocation>
        <location evidence="1">Cell membrane</location>
        <topology evidence="1">Multi-pass membrane protein</topology>
    </subcellularLocation>
</comment>
<feature type="transmembrane region" description="Helical" evidence="8">
    <location>
        <begin position="332"/>
        <end position="365"/>
    </location>
</feature>
<evidence type="ECO:0000313" key="9">
    <source>
        <dbReference type="EMBL" id="MBM6878391.1"/>
    </source>
</evidence>
<feature type="transmembrane region" description="Helical" evidence="8">
    <location>
        <begin position="269"/>
        <end position="294"/>
    </location>
</feature>
<feature type="transmembrane region" description="Helical" evidence="8">
    <location>
        <begin position="12"/>
        <end position="35"/>
    </location>
</feature>
<keyword evidence="3" id="KW-0813">Transport</keyword>
<evidence type="ECO:0000313" key="10">
    <source>
        <dbReference type="Proteomes" id="UP000729290"/>
    </source>
</evidence>
<feature type="transmembrane region" description="Helical" evidence="8">
    <location>
        <begin position="41"/>
        <end position="62"/>
    </location>
</feature>
<evidence type="ECO:0000256" key="4">
    <source>
        <dbReference type="ARBA" id="ARBA00022475"/>
    </source>
</evidence>
<dbReference type="Pfam" id="PF01594">
    <property type="entry name" value="AI-2E_transport"/>
    <property type="match status" value="1"/>
</dbReference>
<dbReference type="Proteomes" id="UP000729290">
    <property type="component" value="Unassembled WGS sequence"/>
</dbReference>
<evidence type="ECO:0000256" key="1">
    <source>
        <dbReference type="ARBA" id="ARBA00004651"/>
    </source>
</evidence>
<evidence type="ECO:0000256" key="8">
    <source>
        <dbReference type="SAM" id="Phobius"/>
    </source>
</evidence>
<dbReference type="InterPro" id="IPR002549">
    <property type="entry name" value="AI-2E-like"/>
</dbReference>
<keyword evidence="7 8" id="KW-0472">Membrane</keyword>
<comment type="similarity">
    <text evidence="2">Belongs to the autoinducer-2 exporter (AI-2E) (TC 2.A.86) family.</text>
</comment>
<feature type="transmembrane region" description="Helical" evidence="8">
    <location>
        <begin position="83"/>
        <end position="104"/>
    </location>
</feature>